<proteinExistence type="predicted"/>
<dbReference type="OrthoDB" id="10561964at2759"/>
<comment type="caution">
    <text evidence="2">The sequence shown here is derived from an EMBL/GenBank/DDBJ whole genome shotgun (WGS) entry which is preliminary data.</text>
</comment>
<evidence type="ECO:0000313" key="2">
    <source>
        <dbReference type="EMBL" id="KAG4413223.1"/>
    </source>
</evidence>
<evidence type="ECO:0000256" key="1">
    <source>
        <dbReference type="SAM" id="MobiDB-lite"/>
    </source>
</evidence>
<reference evidence="2" key="1">
    <citation type="submission" date="2021-02" db="EMBL/GenBank/DDBJ databases">
        <title>Genome sequence Cadophora malorum strain M34.</title>
        <authorList>
            <person name="Stefanovic E."/>
            <person name="Vu D."/>
            <person name="Scully C."/>
            <person name="Dijksterhuis J."/>
            <person name="Roader J."/>
            <person name="Houbraken J."/>
        </authorList>
    </citation>
    <scope>NUCLEOTIDE SEQUENCE</scope>
    <source>
        <strain evidence="2">M34</strain>
    </source>
</reference>
<dbReference type="Proteomes" id="UP000664132">
    <property type="component" value="Unassembled WGS sequence"/>
</dbReference>
<accession>A0A8H7T6P1</accession>
<gene>
    <name evidence="2" type="ORF">IFR04_013648</name>
</gene>
<feature type="region of interest" description="Disordered" evidence="1">
    <location>
        <begin position="24"/>
        <end position="75"/>
    </location>
</feature>
<evidence type="ECO:0000313" key="3">
    <source>
        <dbReference type="Proteomes" id="UP000664132"/>
    </source>
</evidence>
<name>A0A8H7T6P1_9HELO</name>
<feature type="compositionally biased region" description="Basic and acidic residues" evidence="1">
    <location>
        <begin position="59"/>
        <end position="75"/>
    </location>
</feature>
<keyword evidence="3" id="KW-1185">Reference proteome</keyword>
<organism evidence="2 3">
    <name type="scientific">Cadophora malorum</name>
    <dbReference type="NCBI Taxonomy" id="108018"/>
    <lineage>
        <taxon>Eukaryota</taxon>
        <taxon>Fungi</taxon>
        <taxon>Dikarya</taxon>
        <taxon>Ascomycota</taxon>
        <taxon>Pezizomycotina</taxon>
        <taxon>Leotiomycetes</taxon>
        <taxon>Helotiales</taxon>
        <taxon>Ploettnerulaceae</taxon>
        <taxon>Cadophora</taxon>
    </lineage>
</organism>
<dbReference type="EMBL" id="JAFJYH010000327">
    <property type="protein sequence ID" value="KAG4413223.1"/>
    <property type="molecule type" value="Genomic_DNA"/>
</dbReference>
<dbReference type="AlphaFoldDB" id="A0A8H7T6P1"/>
<sequence>MPFTQYFVHKGRKDKPRVLVEFRDPHHLPEQDTASLASGHPRRDSEYSPKSPQPLFRENLSRQKSARERTASEESFDDDHYMRINIRWLDYVNNSENIRPGRIKERRNYPRPRRPHHVLERNRLRLKSLADEELNVHLSRSRSSPTPITITARVFFSDVQISVRAASVKRRKKSDNLRATAPAHETITSDSSAEMAADELQHLAEGAWLNF</sequence>
<protein>
    <submittedName>
        <fullName evidence="2">Uncharacterized protein</fullName>
    </submittedName>
</protein>